<protein>
    <recommendedName>
        <fullName evidence="7">TRAP transporter large permease protein</fullName>
    </recommendedName>
</protein>
<sequence length="433" mass="44925">MSDPVLGLLGFFVALGLIALGLPVAIAMGAVGAFGFWWMNGWGGVAYVLGSAPFEAIFPYSFSVIPLFVMMGVFASHAGLSRALFQAINAWIGHVRGGLAVTSVGASALFGAICGSSLATVATIGRVAMPEMARHGYSPSLASATVAAGGTLGVLIPPSVILVVYGLLTQSSIGQLFIAALIPGILGAVLYAVAVMVQVRLKPELAPPSPRHDWAERIRATLRIWPVAALFAVVIGGIYAGWFSPTEAAAVGAVGAFILALFSGGVNRATLKSSIAETAGLTGMIFFILIGAALFNFFLEGTGLPQYLIGLIEHAGLGPMAVLLLILAFYIVLGCFMDSMSMVLLTVPLLMPIAAQMGYDLIWFGIIVVTVAEIGLITPPIGMNLFVVQATQPGLKMGTVVRGILPFILADIVRLAMLVGIPALALWLPGQMG</sequence>
<dbReference type="GO" id="GO:0022857">
    <property type="term" value="F:transmembrane transporter activity"/>
    <property type="evidence" value="ECO:0007669"/>
    <property type="project" value="UniProtKB-UniRule"/>
</dbReference>
<dbReference type="NCBIfam" id="TIGR00786">
    <property type="entry name" value="dctM"/>
    <property type="match status" value="1"/>
</dbReference>
<organism evidence="9 10">
    <name type="scientific">Paracoccus zhejiangensis</name>
    <dbReference type="NCBI Taxonomy" id="1077935"/>
    <lineage>
        <taxon>Bacteria</taxon>
        <taxon>Pseudomonadati</taxon>
        <taxon>Pseudomonadota</taxon>
        <taxon>Alphaproteobacteria</taxon>
        <taxon>Rhodobacterales</taxon>
        <taxon>Paracoccaceae</taxon>
        <taxon>Paracoccus</taxon>
    </lineage>
</organism>
<evidence type="ECO:0000313" key="10">
    <source>
        <dbReference type="Proteomes" id="UP000234530"/>
    </source>
</evidence>
<evidence type="ECO:0000256" key="2">
    <source>
        <dbReference type="ARBA" id="ARBA00022475"/>
    </source>
</evidence>
<dbReference type="AlphaFoldDB" id="A0A2H5EZV3"/>
<evidence type="ECO:0000256" key="3">
    <source>
        <dbReference type="ARBA" id="ARBA00022519"/>
    </source>
</evidence>
<accession>A0A2H5EZV3</accession>
<gene>
    <name evidence="9" type="ORF">CX676_12110</name>
</gene>
<evidence type="ECO:0000256" key="4">
    <source>
        <dbReference type="ARBA" id="ARBA00022692"/>
    </source>
</evidence>
<dbReference type="PIRSF" id="PIRSF006066">
    <property type="entry name" value="HI0050"/>
    <property type="match status" value="1"/>
</dbReference>
<evidence type="ECO:0000313" key="9">
    <source>
        <dbReference type="EMBL" id="AUH64821.1"/>
    </source>
</evidence>
<keyword evidence="3 7" id="KW-0997">Cell inner membrane</keyword>
<comment type="function">
    <text evidence="7">Part of the tripartite ATP-independent periplasmic (TRAP) transport system.</text>
</comment>
<feature type="transmembrane region" description="Helical" evidence="7">
    <location>
        <begin position="108"/>
        <end position="129"/>
    </location>
</feature>
<comment type="subcellular location">
    <subcellularLocation>
        <location evidence="1 7">Cell inner membrane</location>
        <topology evidence="1 7">Multi-pass membrane protein</topology>
    </subcellularLocation>
</comment>
<feature type="transmembrane region" description="Helical" evidence="7">
    <location>
        <begin position="220"/>
        <end position="242"/>
    </location>
</feature>
<evidence type="ECO:0000256" key="7">
    <source>
        <dbReference type="RuleBase" id="RU369079"/>
    </source>
</evidence>
<dbReference type="PANTHER" id="PTHR33362">
    <property type="entry name" value="SIALIC ACID TRAP TRANSPORTER PERMEASE PROTEIN SIAT-RELATED"/>
    <property type="match status" value="1"/>
</dbReference>
<keyword evidence="10" id="KW-1185">Reference proteome</keyword>
<evidence type="ECO:0000256" key="6">
    <source>
        <dbReference type="ARBA" id="ARBA00023136"/>
    </source>
</evidence>
<keyword evidence="5 7" id="KW-1133">Transmembrane helix</keyword>
<feature type="transmembrane region" description="Helical" evidence="7">
    <location>
        <begin position="141"/>
        <end position="167"/>
    </location>
</feature>
<dbReference type="KEGG" id="pzh:CX676_12110"/>
<comment type="similarity">
    <text evidence="7">Belongs to the TRAP transporter large permease family.</text>
</comment>
<dbReference type="RefSeq" id="WP_101752850.1">
    <property type="nucleotide sequence ID" value="NZ_CP025430.1"/>
</dbReference>
<keyword evidence="6 7" id="KW-0472">Membrane</keyword>
<dbReference type="Pfam" id="PF06808">
    <property type="entry name" value="DctM"/>
    <property type="match status" value="1"/>
</dbReference>
<keyword evidence="4 7" id="KW-0812">Transmembrane</keyword>
<comment type="subunit">
    <text evidence="7">The complex comprises the extracytoplasmic solute receptor protein and the two transmembrane proteins.</text>
</comment>
<dbReference type="OrthoDB" id="9790209at2"/>
<dbReference type="GO" id="GO:0005886">
    <property type="term" value="C:plasma membrane"/>
    <property type="evidence" value="ECO:0007669"/>
    <property type="project" value="UniProtKB-SubCell"/>
</dbReference>
<feature type="domain" description="TRAP C4-dicarboxylate transport system permease DctM subunit" evidence="8">
    <location>
        <begin position="12"/>
        <end position="423"/>
    </location>
</feature>
<keyword evidence="7" id="KW-0813">Transport</keyword>
<dbReference type="Proteomes" id="UP000234530">
    <property type="component" value="Chromosome"/>
</dbReference>
<dbReference type="PANTHER" id="PTHR33362:SF5">
    <property type="entry name" value="C4-DICARBOXYLATE TRAP TRANSPORTER LARGE PERMEASE PROTEIN DCTM"/>
    <property type="match status" value="1"/>
</dbReference>
<proteinExistence type="inferred from homology"/>
<feature type="transmembrane region" description="Helical" evidence="7">
    <location>
        <begin position="248"/>
        <end position="266"/>
    </location>
</feature>
<evidence type="ECO:0000259" key="8">
    <source>
        <dbReference type="Pfam" id="PF06808"/>
    </source>
</evidence>
<feature type="transmembrane region" description="Helical" evidence="7">
    <location>
        <begin position="57"/>
        <end position="76"/>
    </location>
</feature>
<feature type="transmembrane region" description="Helical" evidence="7">
    <location>
        <begin position="12"/>
        <end position="37"/>
    </location>
</feature>
<reference evidence="9 10" key="1">
    <citation type="journal article" date="2013" name="Antonie Van Leeuwenhoek">
        <title>Paracoccus zhejiangensis sp. nov., isolated from activated sludge in wastewater-treatment system.</title>
        <authorList>
            <person name="Wu Z.G."/>
            <person name="Zhang D.F."/>
            <person name="Liu Y.L."/>
            <person name="Wang F."/>
            <person name="Jiang X."/>
            <person name="Li C."/>
            <person name="Li S.P."/>
            <person name="Hong Q."/>
            <person name="Li W.J."/>
        </authorList>
    </citation>
    <scope>NUCLEOTIDE SEQUENCE [LARGE SCALE GENOMIC DNA]</scope>
    <source>
        <strain evidence="9 10">J6</strain>
    </source>
</reference>
<feature type="transmembrane region" description="Helical" evidence="7">
    <location>
        <begin position="278"/>
        <end position="299"/>
    </location>
</feature>
<dbReference type="InterPro" id="IPR010656">
    <property type="entry name" value="DctM"/>
</dbReference>
<dbReference type="InterPro" id="IPR004681">
    <property type="entry name" value="TRAP_DctM"/>
</dbReference>
<feature type="transmembrane region" description="Helical" evidence="7">
    <location>
        <begin position="403"/>
        <end position="428"/>
    </location>
</feature>
<name>A0A2H5EZV3_9RHOB</name>
<feature type="transmembrane region" description="Helical" evidence="7">
    <location>
        <begin position="361"/>
        <end position="383"/>
    </location>
</feature>
<evidence type="ECO:0000256" key="1">
    <source>
        <dbReference type="ARBA" id="ARBA00004429"/>
    </source>
</evidence>
<feature type="transmembrane region" description="Helical" evidence="7">
    <location>
        <begin position="319"/>
        <end position="349"/>
    </location>
</feature>
<keyword evidence="2" id="KW-1003">Cell membrane</keyword>
<dbReference type="EMBL" id="CP025430">
    <property type="protein sequence ID" value="AUH64821.1"/>
    <property type="molecule type" value="Genomic_DNA"/>
</dbReference>
<feature type="transmembrane region" description="Helical" evidence="7">
    <location>
        <begin position="173"/>
        <end position="199"/>
    </location>
</feature>
<evidence type="ECO:0000256" key="5">
    <source>
        <dbReference type="ARBA" id="ARBA00022989"/>
    </source>
</evidence>